<sequence length="593" mass="66126">MGASSSTEQNVPTERREVETEAASAGALPMLQKAFSNLANPETNSVPIEKLQQCLNLVYKGQSDAGNRPELFAVLLDHWGSSIVDQFFVPTKGSINWVEFVRGYNKCCARTSASMSLNILLRVFHSALGRANVPLKLEFESDDADCKINGSLLPSHVLLLLLMCWSMSWDCRSLKPSEGKVNLSPPDLNHLVLSAISSCANIDSGFNAWDSDITSLEVEIPAGKFFTWVLSTIPCLSDCLRQYFHARLQVLFTAGDESVPPNSSAGDVSFTTCDNNVLTHGRAWAIALTQRSSINEEILDVCFPSSKDGVDDRLLYRSSAHGRGLNRFWSCVEGYKGPLLILVAASSGDIHEGSSIDRKWILGALTNQGFENKDQFYGSSGCLYAINPVFHAFPLSGKEKNFVYSHLHPTGRVYEPHPKPVGIAFGGTMGNERIFIDEDFARVTVRHHAIDKTYHHGPLFPNQNMLASLDPYSRPYLVGKGFDCCFINNWSRDEDTMNSMKQGIFPSLYYDRVCNKKLMGFLPTEASISEVEVWGLGGNVAKKVQDSYKKREELFTEQRRKVDLKTFASWDDSPEKMMMDMMSNPNAVRREDR</sequence>
<dbReference type="SMART" id="SM00584">
    <property type="entry name" value="TLDc"/>
    <property type="match status" value="1"/>
</dbReference>
<organism evidence="3 4">
    <name type="scientific">Senna tora</name>
    <dbReference type="NCBI Taxonomy" id="362788"/>
    <lineage>
        <taxon>Eukaryota</taxon>
        <taxon>Viridiplantae</taxon>
        <taxon>Streptophyta</taxon>
        <taxon>Embryophyta</taxon>
        <taxon>Tracheophyta</taxon>
        <taxon>Spermatophyta</taxon>
        <taxon>Magnoliopsida</taxon>
        <taxon>eudicotyledons</taxon>
        <taxon>Gunneridae</taxon>
        <taxon>Pentapetalae</taxon>
        <taxon>rosids</taxon>
        <taxon>fabids</taxon>
        <taxon>Fabales</taxon>
        <taxon>Fabaceae</taxon>
        <taxon>Caesalpinioideae</taxon>
        <taxon>Cassia clade</taxon>
        <taxon>Senna</taxon>
    </lineage>
</organism>
<evidence type="ECO:0000259" key="2">
    <source>
        <dbReference type="PROSITE" id="PS51886"/>
    </source>
</evidence>
<evidence type="ECO:0000313" key="3">
    <source>
        <dbReference type="EMBL" id="KAF7840077.1"/>
    </source>
</evidence>
<dbReference type="Proteomes" id="UP000634136">
    <property type="component" value="Unassembled WGS sequence"/>
</dbReference>
<reference evidence="3" key="1">
    <citation type="submission" date="2020-09" db="EMBL/GenBank/DDBJ databases">
        <title>Genome-Enabled Discovery of Anthraquinone Biosynthesis in Senna tora.</title>
        <authorList>
            <person name="Kang S.-H."/>
            <person name="Pandey R.P."/>
            <person name="Lee C.-M."/>
            <person name="Sim J.-S."/>
            <person name="Jeong J.-T."/>
            <person name="Choi B.-S."/>
            <person name="Jung M."/>
            <person name="Ginzburg D."/>
            <person name="Zhao K."/>
            <person name="Won S.Y."/>
            <person name="Oh T.-J."/>
            <person name="Yu Y."/>
            <person name="Kim N.-H."/>
            <person name="Lee O.R."/>
            <person name="Lee T.-H."/>
            <person name="Bashyal P."/>
            <person name="Kim T.-S."/>
            <person name="Lee W.-H."/>
            <person name="Kawkins C."/>
            <person name="Kim C.-K."/>
            <person name="Kim J.S."/>
            <person name="Ahn B.O."/>
            <person name="Rhee S.Y."/>
            <person name="Sohng J.K."/>
        </authorList>
    </citation>
    <scope>NUCLEOTIDE SEQUENCE</scope>
    <source>
        <tissue evidence="3">Leaf</tissue>
    </source>
</reference>
<protein>
    <submittedName>
        <fullName evidence="3">TLD domain-containing protein KIAA1609-like protein</fullName>
    </submittedName>
</protein>
<feature type="domain" description="TLDc" evidence="2">
    <location>
        <begin position="285"/>
        <end position="537"/>
    </location>
</feature>
<comment type="caution">
    <text evidence="3">The sequence shown here is derived from an EMBL/GenBank/DDBJ whole genome shotgun (WGS) entry which is preliminary data.</text>
</comment>
<dbReference type="Pfam" id="PF07534">
    <property type="entry name" value="TLD"/>
    <property type="match status" value="1"/>
</dbReference>
<gene>
    <name evidence="3" type="ORF">G2W53_008559</name>
</gene>
<keyword evidence="4" id="KW-1185">Reference proteome</keyword>
<evidence type="ECO:0000256" key="1">
    <source>
        <dbReference type="SAM" id="MobiDB-lite"/>
    </source>
</evidence>
<dbReference type="EMBL" id="JAAIUW010000003">
    <property type="protein sequence ID" value="KAF7840077.1"/>
    <property type="molecule type" value="Genomic_DNA"/>
</dbReference>
<dbReference type="OrthoDB" id="289228at2759"/>
<proteinExistence type="predicted"/>
<dbReference type="PROSITE" id="PS51886">
    <property type="entry name" value="TLDC"/>
    <property type="match status" value="1"/>
</dbReference>
<accession>A0A835CI82</accession>
<dbReference type="InterPro" id="IPR006571">
    <property type="entry name" value="TLDc_dom"/>
</dbReference>
<dbReference type="PANTHER" id="PTHR23354">
    <property type="entry name" value="NUCLEOLAR PROTEIN 7/ESTROGEN RECEPTOR COACTIVATOR-RELATED"/>
    <property type="match status" value="1"/>
</dbReference>
<feature type="compositionally biased region" description="Polar residues" evidence="1">
    <location>
        <begin position="1"/>
        <end position="12"/>
    </location>
</feature>
<feature type="region of interest" description="Disordered" evidence="1">
    <location>
        <begin position="1"/>
        <end position="23"/>
    </location>
</feature>
<dbReference type="AlphaFoldDB" id="A0A835CI82"/>
<dbReference type="PANTHER" id="PTHR23354:SF104">
    <property type="entry name" value="TLD-DOMAIN CONTAINING NUCLEOLAR PROTEIN"/>
    <property type="match status" value="1"/>
</dbReference>
<evidence type="ECO:0000313" key="4">
    <source>
        <dbReference type="Proteomes" id="UP000634136"/>
    </source>
</evidence>
<name>A0A835CI82_9FABA</name>